<feature type="coiled-coil region" evidence="1">
    <location>
        <begin position="4"/>
        <end position="38"/>
    </location>
</feature>
<evidence type="ECO:0000256" key="2">
    <source>
        <dbReference type="SAM" id="MobiDB-lite"/>
    </source>
</evidence>
<dbReference type="Proteomes" id="UP001304683">
    <property type="component" value="Chromosome"/>
</dbReference>
<feature type="compositionally biased region" description="Gly residues" evidence="2">
    <location>
        <begin position="69"/>
        <end position="78"/>
    </location>
</feature>
<gene>
    <name evidence="3" type="ORF">Q5761_04445</name>
</gene>
<dbReference type="RefSeq" id="WP_318751345.1">
    <property type="nucleotide sequence ID" value="NZ_CP132508.1"/>
</dbReference>
<accession>A0ABZ0QQX5</accession>
<evidence type="ECO:0000256" key="1">
    <source>
        <dbReference type="SAM" id="Coils"/>
    </source>
</evidence>
<feature type="region of interest" description="Disordered" evidence="2">
    <location>
        <begin position="43"/>
        <end position="129"/>
    </location>
</feature>
<dbReference type="EMBL" id="CP132508">
    <property type="protein sequence ID" value="WPD19905.1"/>
    <property type="molecule type" value="Genomic_DNA"/>
</dbReference>
<keyword evidence="4" id="KW-1185">Reference proteome</keyword>
<evidence type="ECO:0000313" key="4">
    <source>
        <dbReference type="Proteomes" id="UP001304683"/>
    </source>
</evidence>
<keyword evidence="1" id="KW-0175">Coiled coil</keyword>
<sequence>MTLISAHLQLRQDMENNLRKLRQVISESQAIAQQMEQLLAATAQWTGADRGRDQGDQGAGSGRAAAQGGHRGGSGGPGDAEADGRQQGQGQGATPRVVGRLQAAMSRRAGGTVPEGHTEHPPSARGGGG</sequence>
<protein>
    <submittedName>
        <fullName evidence="3">Uncharacterized protein</fullName>
    </submittedName>
</protein>
<organism evidence="3 4">
    <name type="scientific">Thermaerobacter composti</name>
    <dbReference type="NCBI Taxonomy" id="554949"/>
    <lineage>
        <taxon>Bacteria</taxon>
        <taxon>Bacillati</taxon>
        <taxon>Bacillota</taxon>
        <taxon>Clostridia</taxon>
        <taxon>Eubacteriales</taxon>
        <taxon>Clostridiales Family XVII. Incertae Sedis</taxon>
        <taxon>Thermaerobacter</taxon>
    </lineage>
</organism>
<reference evidence="3 4" key="1">
    <citation type="submission" date="2023-08" db="EMBL/GenBank/DDBJ databases">
        <title>Genome sequence of Thermaerobacter compostii strain Ins1, a spore-forming filamentous bacterium isolated from a deep geothermal reservoir.</title>
        <authorList>
            <person name="Bregnard D."/>
            <person name="Gonzalez D."/>
            <person name="Junier P."/>
        </authorList>
    </citation>
    <scope>NUCLEOTIDE SEQUENCE [LARGE SCALE GENOMIC DNA]</scope>
    <source>
        <strain evidence="3 4">Ins1</strain>
    </source>
</reference>
<proteinExistence type="predicted"/>
<name>A0ABZ0QQX5_9FIRM</name>
<evidence type="ECO:0000313" key="3">
    <source>
        <dbReference type="EMBL" id="WPD19905.1"/>
    </source>
</evidence>